<accession>A0A0N5AKR3</accession>
<dbReference type="Proteomes" id="UP000046393">
    <property type="component" value="Unplaced"/>
</dbReference>
<dbReference type="AlphaFoldDB" id="A0A0N5AKR3"/>
<evidence type="ECO:0000313" key="2">
    <source>
        <dbReference type="WBParaSite" id="SMUV_0000509301-mRNA-1"/>
    </source>
</evidence>
<organism evidence="1 2">
    <name type="scientific">Syphacia muris</name>
    <dbReference type="NCBI Taxonomy" id="451379"/>
    <lineage>
        <taxon>Eukaryota</taxon>
        <taxon>Metazoa</taxon>
        <taxon>Ecdysozoa</taxon>
        <taxon>Nematoda</taxon>
        <taxon>Chromadorea</taxon>
        <taxon>Rhabditida</taxon>
        <taxon>Spirurina</taxon>
        <taxon>Oxyuridomorpha</taxon>
        <taxon>Oxyuroidea</taxon>
        <taxon>Oxyuridae</taxon>
        <taxon>Syphacia</taxon>
    </lineage>
</organism>
<reference evidence="2" key="1">
    <citation type="submission" date="2016-04" db="UniProtKB">
        <authorList>
            <consortium name="WormBaseParasite"/>
        </authorList>
    </citation>
    <scope>IDENTIFICATION</scope>
</reference>
<protein>
    <submittedName>
        <fullName evidence="2">PRELI/MSF1 domain-containing protein</fullName>
    </submittedName>
</protein>
<keyword evidence="1" id="KW-1185">Reference proteome</keyword>
<sequence>MFKIINYNVKDLPTTKVQYVEDEKVKFERLHPANEELEFRRDAAIVEVPKIMPNSVLLERLKNKAKMKIQPVPELELHEINGAEVDHADVNAQDYKEVMFVSSVVYEKISKIKIQRFQPILNLNNYIVATLSCIFSPV</sequence>
<evidence type="ECO:0000313" key="1">
    <source>
        <dbReference type="Proteomes" id="UP000046393"/>
    </source>
</evidence>
<name>A0A0N5AKR3_9BILA</name>
<proteinExistence type="predicted"/>
<dbReference type="WBParaSite" id="SMUV_0000509301-mRNA-1">
    <property type="protein sequence ID" value="SMUV_0000509301-mRNA-1"/>
    <property type="gene ID" value="SMUV_0000509301"/>
</dbReference>